<evidence type="ECO:0000256" key="2">
    <source>
        <dbReference type="SAM" id="Phobius"/>
    </source>
</evidence>
<comment type="caution">
    <text evidence="3">The sequence shown here is derived from an EMBL/GenBank/DDBJ whole genome shotgun (WGS) entry which is preliminary data.</text>
</comment>
<evidence type="ECO:0008006" key="5">
    <source>
        <dbReference type="Google" id="ProtNLM"/>
    </source>
</evidence>
<feature type="transmembrane region" description="Helical" evidence="2">
    <location>
        <begin position="6"/>
        <end position="25"/>
    </location>
</feature>
<dbReference type="AlphaFoldDB" id="A0AAJ4WDA2"/>
<dbReference type="RefSeq" id="WP_136655911.1">
    <property type="nucleotide sequence ID" value="NZ_FOLW01000016.1"/>
</dbReference>
<accession>A0AAJ4WDA2</accession>
<gene>
    <name evidence="3" type="ORF">SAMN02745723_11616</name>
</gene>
<keyword evidence="2" id="KW-0472">Membrane</keyword>
<evidence type="ECO:0000313" key="3">
    <source>
        <dbReference type="EMBL" id="SFD39408.1"/>
    </source>
</evidence>
<name>A0AAJ4WDA2_9GAMM</name>
<proteinExistence type="predicted"/>
<feature type="region of interest" description="Disordered" evidence="1">
    <location>
        <begin position="41"/>
        <end position="62"/>
    </location>
</feature>
<evidence type="ECO:0000313" key="4">
    <source>
        <dbReference type="Proteomes" id="UP000226420"/>
    </source>
</evidence>
<evidence type="ECO:0000256" key="1">
    <source>
        <dbReference type="SAM" id="MobiDB-lite"/>
    </source>
</evidence>
<organism evidence="3 4">
    <name type="scientific">Pragia fontium DSM 5563 = ATCC 49100</name>
    <dbReference type="NCBI Taxonomy" id="1122977"/>
    <lineage>
        <taxon>Bacteria</taxon>
        <taxon>Pseudomonadati</taxon>
        <taxon>Pseudomonadota</taxon>
        <taxon>Gammaproteobacteria</taxon>
        <taxon>Enterobacterales</taxon>
        <taxon>Budviciaceae</taxon>
        <taxon>Pragia</taxon>
    </lineage>
</organism>
<reference evidence="3 4" key="1">
    <citation type="submission" date="2016-10" db="EMBL/GenBank/DDBJ databases">
        <authorList>
            <person name="Varghese N."/>
            <person name="Submissions S."/>
        </authorList>
    </citation>
    <scope>NUCLEOTIDE SEQUENCE [LARGE SCALE GENOMIC DNA]</scope>
    <source>
        <strain evidence="3 4">DSM 5563</strain>
    </source>
</reference>
<dbReference type="Proteomes" id="UP000226420">
    <property type="component" value="Unassembled WGS sequence"/>
</dbReference>
<sequence>MQWIFLLVGVILACYLVWLLGKLLWLDRLKQRWRSARVPRSTMHRTIKSNNKRPGRARNKTE</sequence>
<protein>
    <recommendedName>
        <fullName evidence="5">High mobility group protein Z</fullName>
    </recommendedName>
</protein>
<keyword evidence="2" id="KW-1133">Transmembrane helix</keyword>
<dbReference type="EMBL" id="FOLW01000016">
    <property type="protein sequence ID" value="SFD39408.1"/>
    <property type="molecule type" value="Genomic_DNA"/>
</dbReference>
<keyword evidence="2" id="KW-0812">Transmembrane</keyword>